<evidence type="ECO:0000313" key="3">
    <source>
        <dbReference type="EMBL" id="BAU50274.1"/>
    </source>
</evidence>
<protein>
    <submittedName>
        <fullName evidence="3">Cupin</fullName>
    </submittedName>
</protein>
<dbReference type="InterPro" id="IPR013096">
    <property type="entry name" value="Cupin_2"/>
</dbReference>
<dbReference type="InterPro" id="IPR052538">
    <property type="entry name" value="Flavonoid_dioxygenase-like"/>
</dbReference>
<feature type="signal peptide" evidence="1">
    <location>
        <begin position="1"/>
        <end position="20"/>
    </location>
</feature>
<evidence type="ECO:0000259" key="2">
    <source>
        <dbReference type="Pfam" id="PF07883"/>
    </source>
</evidence>
<dbReference type="Proteomes" id="UP000218899">
    <property type="component" value="Chromosome"/>
</dbReference>
<dbReference type="InterPro" id="IPR014710">
    <property type="entry name" value="RmlC-like_jellyroll"/>
</dbReference>
<organism evidence="3 4">
    <name type="scientific">Sulfurifustis variabilis</name>
    <dbReference type="NCBI Taxonomy" id="1675686"/>
    <lineage>
        <taxon>Bacteria</taxon>
        <taxon>Pseudomonadati</taxon>
        <taxon>Pseudomonadota</taxon>
        <taxon>Gammaproteobacteria</taxon>
        <taxon>Acidiferrobacterales</taxon>
        <taxon>Acidiferrobacteraceae</taxon>
        <taxon>Sulfurifustis</taxon>
    </lineage>
</organism>
<dbReference type="PANTHER" id="PTHR43346">
    <property type="entry name" value="LIGAND BINDING DOMAIN PROTEIN, PUTATIVE (AFU_ORTHOLOGUE AFUA_6G14370)-RELATED"/>
    <property type="match status" value="1"/>
</dbReference>
<evidence type="ECO:0000256" key="1">
    <source>
        <dbReference type="SAM" id="SignalP"/>
    </source>
</evidence>
<name>A0A1B4VBY8_9GAMM</name>
<dbReference type="KEGG" id="sva:SVA_3740"/>
<dbReference type="SUPFAM" id="SSF51182">
    <property type="entry name" value="RmlC-like cupins"/>
    <property type="match status" value="1"/>
</dbReference>
<dbReference type="OrthoDB" id="3296127at2"/>
<keyword evidence="4" id="KW-1185">Reference proteome</keyword>
<dbReference type="RefSeq" id="WP_096462590.1">
    <property type="nucleotide sequence ID" value="NZ_AP014936.1"/>
</dbReference>
<dbReference type="Gene3D" id="2.60.120.10">
    <property type="entry name" value="Jelly Rolls"/>
    <property type="match status" value="1"/>
</dbReference>
<gene>
    <name evidence="3" type="ORF">SVA_3740</name>
</gene>
<accession>A0A1B4VBY8</accession>
<dbReference type="EMBL" id="AP014936">
    <property type="protein sequence ID" value="BAU50274.1"/>
    <property type="molecule type" value="Genomic_DNA"/>
</dbReference>
<dbReference type="Pfam" id="PF07883">
    <property type="entry name" value="Cupin_2"/>
    <property type="match status" value="1"/>
</dbReference>
<reference evidence="3 4" key="1">
    <citation type="submission" date="2015-08" db="EMBL/GenBank/DDBJ databases">
        <title>Complete genome sequence of Sulfurifustis variabilis.</title>
        <authorList>
            <person name="Miura A."/>
            <person name="Kojima H."/>
            <person name="Fukui M."/>
        </authorList>
    </citation>
    <scope>NUCLEOTIDE SEQUENCE [LARGE SCALE GENOMIC DNA]</scope>
    <source>
        <strain evidence="4">skN76</strain>
    </source>
</reference>
<feature type="chain" id="PRO_5008571318" evidence="1">
    <location>
        <begin position="21"/>
        <end position="148"/>
    </location>
</feature>
<sequence>MRRRLLAAVIALAPLPLAGAAEWIGPSEGERFESRHLEDLLKANPLGPKENIRTVPLAKGEQSHNLLVQVRDREPLHLHADSDITVFLLKGRGKIRLGDRQLAVKAGDAMHIPRGTIHAFINEGREPAAALVVYSPAPGPEDRVLIKE</sequence>
<dbReference type="AlphaFoldDB" id="A0A1B4VBY8"/>
<dbReference type="PANTHER" id="PTHR43346:SF1">
    <property type="entry name" value="QUERCETIN 2,3-DIOXYGENASE-RELATED"/>
    <property type="match status" value="1"/>
</dbReference>
<evidence type="ECO:0000313" key="4">
    <source>
        <dbReference type="Proteomes" id="UP000218899"/>
    </source>
</evidence>
<dbReference type="InterPro" id="IPR011051">
    <property type="entry name" value="RmlC_Cupin_sf"/>
</dbReference>
<keyword evidence="1" id="KW-0732">Signal</keyword>
<feature type="domain" description="Cupin type-2" evidence="2">
    <location>
        <begin position="69"/>
        <end position="134"/>
    </location>
</feature>
<proteinExistence type="predicted"/>